<name>A0ACB7SRF3_HYAAI</name>
<keyword evidence="2" id="KW-1185">Reference proteome</keyword>
<evidence type="ECO:0000313" key="1">
    <source>
        <dbReference type="EMBL" id="KAH6937727.1"/>
    </source>
</evidence>
<dbReference type="Proteomes" id="UP000821845">
    <property type="component" value="Chromosome 2"/>
</dbReference>
<gene>
    <name evidence="1" type="ORF">HPB50_003716</name>
</gene>
<accession>A0ACB7SRF3</accession>
<comment type="caution">
    <text evidence="1">The sequence shown here is derived from an EMBL/GenBank/DDBJ whole genome shotgun (WGS) entry which is preliminary data.</text>
</comment>
<reference evidence="1" key="1">
    <citation type="submission" date="2020-05" db="EMBL/GenBank/DDBJ databases">
        <title>Large-scale comparative analyses of tick genomes elucidate their genetic diversity and vector capacities.</title>
        <authorList>
            <person name="Jia N."/>
            <person name="Wang J."/>
            <person name="Shi W."/>
            <person name="Du L."/>
            <person name="Sun Y."/>
            <person name="Zhan W."/>
            <person name="Jiang J."/>
            <person name="Wang Q."/>
            <person name="Zhang B."/>
            <person name="Ji P."/>
            <person name="Sakyi L.B."/>
            <person name="Cui X."/>
            <person name="Yuan T."/>
            <person name="Jiang B."/>
            <person name="Yang W."/>
            <person name="Lam T.T.-Y."/>
            <person name="Chang Q."/>
            <person name="Ding S."/>
            <person name="Wang X."/>
            <person name="Zhu J."/>
            <person name="Ruan X."/>
            <person name="Zhao L."/>
            <person name="Wei J."/>
            <person name="Que T."/>
            <person name="Du C."/>
            <person name="Cheng J."/>
            <person name="Dai P."/>
            <person name="Han X."/>
            <person name="Huang E."/>
            <person name="Gao Y."/>
            <person name="Liu J."/>
            <person name="Shao H."/>
            <person name="Ye R."/>
            <person name="Li L."/>
            <person name="Wei W."/>
            <person name="Wang X."/>
            <person name="Wang C."/>
            <person name="Yang T."/>
            <person name="Huo Q."/>
            <person name="Li W."/>
            <person name="Guo W."/>
            <person name="Chen H."/>
            <person name="Zhou L."/>
            <person name="Ni X."/>
            <person name="Tian J."/>
            <person name="Zhou Y."/>
            <person name="Sheng Y."/>
            <person name="Liu T."/>
            <person name="Pan Y."/>
            <person name="Xia L."/>
            <person name="Li J."/>
            <person name="Zhao F."/>
            <person name="Cao W."/>
        </authorList>
    </citation>
    <scope>NUCLEOTIDE SEQUENCE</scope>
    <source>
        <strain evidence="1">Hyas-2018</strain>
    </source>
</reference>
<organism evidence="1 2">
    <name type="scientific">Hyalomma asiaticum</name>
    <name type="common">Tick</name>
    <dbReference type="NCBI Taxonomy" id="266040"/>
    <lineage>
        <taxon>Eukaryota</taxon>
        <taxon>Metazoa</taxon>
        <taxon>Ecdysozoa</taxon>
        <taxon>Arthropoda</taxon>
        <taxon>Chelicerata</taxon>
        <taxon>Arachnida</taxon>
        <taxon>Acari</taxon>
        <taxon>Parasitiformes</taxon>
        <taxon>Ixodida</taxon>
        <taxon>Ixodoidea</taxon>
        <taxon>Ixodidae</taxon>
        <taxon>Hyalomminae</taxon>
        <taxon>Hyalomma</taxon>
    </lineage>
</organism>
<evidence type="ECO:0000313" key="2">
    <source>
        <dbReference type="Proteomes" id="UP000821845"/>
    </source>
</evidence>
<dbReference type="EMBL" id="CM023482">
    <property type="protein sequence ID" value="KAH6937727.1"/>
    <property type="molecule type" value="Genomic_DNA"/>
</dbReference>
<sequence>MYRLEKKRVELEGSRLECFVMAGESGRMEVLRTFPYVIAIYDVDRDGDLDCVAAVRTEFIEEPLETTYVLFFEGLGKHQPFNLTYDIRPGPTPDKTHFTVGDDYDLVQEAHFDYTDYQNCVIMDYPFRGVQANHEPKPDDVNAFEALAALSHAVAMADTDDSGDLDCMLAVRKESSDDPPGFVYDTYMKSRNSDKK</sequence>
<proteinExistence type="predicted"/>
<protein>
    <submittedName>
        <fullName evidence="1">Uncharacterized protein</fullName>
    </submittedName>
</protein>